<dbReference type="Proteomes" id="UP000199199">
    <property type="component" value="Unassembled WGS sequence"/>
</dbReference>
<gene>
    <name evidence="3" type="ORF">SAMN04488556_0924</name>
</gene>
<feature type="compositionally biased region" description="Polar residues" evidence="1">
    <location>
        <begin position="34"/>
        <end position="43"/>
    </location>
</feature>
<keyword evidence="4" id="KW-1185">Reference proteome</keyword>
<evidence type="ECO:0000259" key="2">
    <source>
        <dbReference type="Pfam" id="PF13460"/>
    </source>
</evidence>
<dbReference type="InterPro" id="IPR016040">
    <property type="entry name" value="NAD(P)-bd_dom"/>
</dbReference>
<protein>
    <submittedName>
        <fullName evidence="3">Nucleoside-diphosphate-sugar epimerase</fullName>
    </submittedName>
</protein>
<dbReference type="InterPro" id="IPR036291">
    <property type="entry name" value="NAD(P)-bd_dom_sf"/>
</dbReference>
<dbReference type="OrthoDB" id="240242at2157"/>
<name>A0A1I6Q1S7_9EURY</name>
<dbReference type="PANTHER" id="PTHR12126">
    <property type="entry name" value="NADH-UBIQUINONE OXIDOREDUCTASE 39 KDA SUBUNIT-RELATED"/>
    <property type="match status" value="1"/>
</dbReference>
<proteinExistence type="predicted"/>
<reference evidence="4" key="1">
    <citation type="submission" date="2016-10" db="EMBL/GenBank/DDBJ databases">
        <authorList>
            <person name="Varghese N."/>
            <person name="Submissions S."/>
        </authorList>
    </citation>
    <scope>NUCLEOTIDE SEQUENCE [LARGE SCALE GENOMIC DNA]</scope>
    <source>
        <strain evidence="4">DSM 22427</strain>
    </source>
</reference>
<dbReference type="InterPro" id="IPR051207">
    <property type="entry name" value="ComplexI_NDUFA9_subunit"/>
</dbReference>
<dbReference type="EMBL" id="FOZS01000001">
    <property type="protein sequence ID" value="SFS46362.1"/>
    <property type="molecule type" value="Genomic_DNA"/>
</dbReference>
<feature type="domain" description="NAD(P)-binding" evidence="2">
    <location>
        <begin position="11"/>
        <end position="144"/>
    </location>
</feature>
<dbReference type="RefSeq" id="WP_092902154.1">
    <property type="nucleotide sequence ID" value="NZ_FOZS01000001.1"/>
</dbReference>
<feature type="compositionally biased region" description="Basic and acidic residues" evidence="1">
    <location>
        <begin position="19"/>
        <end position="33"/>
    </location>
</feature>
<feature type="region of interest" description="Disordered" evidence="1">
    <location>
        <begin position="19"/>
        <end position="46"/>
    </location>
</feature>
<dbReference type="Pfam" id="PF13460">
    <property type="entry name" value="NAD_binding_10"/>
    <property type="match status" value="1"/>
</dbReference>
<evidence type="ECO:0000313" key="4">
    <source>
        <dbReference type="Proteomes" id="UP000199199"/>
    </source>
</evidence>
<sequence>MTESVRTLLTGATGSLGRELRPRLHRAGHDVRATSRSPPSGTGDNAEWVTLDLKNGTGLSEAVTDIDVVVHAASAPQGDSEAVDVRGTERLLEAADTAGVSNFVYVSIVGVDEIPYSYYEHKRAAERIVERSPVPATIVRVTQFHEFVFGLLDGLSWAPIWPLPTDFRTQPIETGEAAAAIVDRTTLEPAGWVPPVGGPEVWTVGELARAYRDSRSAWRPIVPVPVPGAIARGFRAGEATCPERTVGSVTWKQWLEKTRIDSEP</sequence>
<organism evidence="3 4">
    <name type="scientific">Halostagnicola kamekurae</name>
    <dbReference type="NCBI Taxonomy" id="619731"/>
    <lineage>
        <taxon>Archaea</taxon>
        <taxon>Methanobacteriati</taxon>
        <taxon>Methanobacteriota</taxon>
        <taxon>Stenosarchaea group</taxon>
        <taxon>Halobacteria</taxon>
        <taxon>Halobacteriales</taxon>
        <taxon>Natrialbaceae</taxon>
        <taxon>Halostagnicola</taxon>
    </lineage>
</organism>
<dbReference type="GO" id="GO:0044877">
    <property type="term" value="F:protein-containing complex binding"/>
    <property type="evidence" value="ECO:0007669"/>
    <property type="project" value="TreeGrafter"/>
</dbReference>
<dbReference type="PANTHER" id="PTHR12126:SF11">
    <property type="entry name" value="NADH DEHYDROGENASE [UBIQUINONE] 1 ALPHA SUBCOMPLEX SUBUNIT 9, MITOCHONDRIAL"/>
    <property type="match status" value="1"/>
</dbReference>
<evidence type="ECO:0000313" key="3">
    <source>
        <dbReference type="EMBL" id="SFS46362.1"/>
    </source>
</evidence>
<dbReference type="Gene3D" id="3.40.50.720">
    <property type="entry name" value="NAD(P)-binding Rossmann-like Domain"/>
    <property type="match status" value="1"/>
</dbReference>
<accession>A0A1I6Q1S7</accession>
<evidence type="ECO:0000256" key="1">
    <source>
        <dbReference type="SAM" id="MobiDB-lite"/>
    </source>
</evidence>
<dbReference type="AlphaFoldDB" id="A0A1I6Q1S7"/>
<dbReference type="SUPFAM" id="SSF51735">
    <property type="entry name" value="NAD(P)-binding Rossmann-fold domains"/>
    <property type="match status" value="1"/>
</dbReference>